<keyword evidence="3" id="KW-0325">Glycoprotein</keyword>
<dbReference type="InterPro" id="IPR048719">
    <property type="entry name" value="CFAI_KAZAL"/>
</dbReference>
<evidence type="ECO:0000259" key="5">
    <source>
        <dbReference type="SMART" id="SM00057"/>
    </source>
</evidence>
<evidence type="ECO:0000313" key="6">
    <source>
        <dbReference type="EMBL" id="KAL0149976.1"/>
    </source>
</evidence>
<keyword evidence="1" id="KW-0677">Repeat</keyword>
<reference evidence="6 7" key="1">
    <citation type="submission" date="2024-05" db="EMBL/GenBank/DDBJ databases">
        <title>Genome sequencing and assembly of Indian major carp, Cirrhinus mrigala (Hamilton, 1822).</title>
        <authorList>
            <person name="Mohindra V."/>
            <person name="Chowdhury L.M."/>
            <person name="Lal K."/>
            <person name="Jena J.K."/>
        </authorList>
    </citation>
    <scope>NUCLEOTIDE SEQUENCE [LARGE SCALE GENOMIC DNA]</scope>
    <source>
        <strain evidence="6">CM1030</strain>
        <tissue evidence="6">Blood</tissue>
    </source>
</reference>
<dbReference type="Gene3D" id="3.30.60.30">
    <property type="match status" value="1"/>
</dbReference>
<accession>A0ABD0MMW5</accession>
<dbReference type="Proteomes" id="UP001529510">
    <property type="component" value="Unassembled WGS sequence"/>
</dbReference>
<feature type="domain" description="Factor I / membrane attack complex" evidence="5">
    <location>
        <begin position="70"/>
        <end position="136"/>
    </location>
</feature>
<dbReference type="EMBL" id="JAMKFB020000308">
    <property type="protein sequence ID" value="KAL0149976.1"/>
    <property type="molecule type" value="Genomic_DNA"/>
</dbReference>
<evidence type="ECO:0000313" key="7">
    <source>
        <dbReference type="Proteomes" id="UP001529510"/>
    </source>
</evidence>
<comment type="caution">
    <text evidence="6">The sequence shown here is derived from an EMBL/GenBank/DDBJ whole genome shotgun (WGS) entry which is preliminary data.</text>
</comment>
<protein>
    <recommendedName>
        <fullName evidence="5">Factor I / membrane attack complex domain-containing protein</fullName>
    </recommendedName>
</protein>
<feature type="compositionally biased region" description="Polar residues" evidence="4">
    <location>
        <begin position="30"/>
        <end position="40"/>
    </location>
</feature>
<dbReference type="SUPFAM" id="SSF100895">
    <property type="entry name" value="Kazal-type serine protease inhibitors"/>
    <property type="match status" value="1"/>
</dbReference>
<feature type="region of interest" description="Disordered" evidence="4">
    <location>
        <begin position="1"/>
        <end position="49"/>
    </location>
</feature>
<dbReference type="SMART" id="SM00057">
    <property type="entry name" value="FIMAC"/>
    <property type="match status" value="1"/>
</dbReference>
<dbReference type="InterPro" id="IPR048722">
    <property type="entry name" value="CFAI_FIMAC_N"/>
</dbReference>
<evidence type="ECO:0000256" key="2">
    <source>
        <dbReference type="ARBA" id="ARBA00023157"/>
    </source>
</evidence>
<gene>
    <name evidence="6" type="ORF">M9458_054635</name>
</gene>
<evidence type="ECO:0000256" key="1">
    <source>
        <dbReference type="ARBA" id="ARBA00022737"/>
    </source>
</evidence>
<organism evidence="6 7">
    <name type="scientific">Cirrhinus mrigala</name>
    <name type="common">Mrigala</name>
    <dbReference type="NCBI Taxonomy" id="683832"/>
    <lineage>
        <taxon>Eukaryota</taxon>
        <taxon>Metazoa</taxon>
        <taxon>Chordata</taxon>
        <taxon>Craniata</taxon>
        <taxon>Vertebrata</taxon>
        <taxon>Euteleostomi</taxon>
        <taxon>Actinopterygii</taxon>
        <taxon>Neopterygii</taxon>
        <taxon>Teleostei</taxon>
        <taxon>Ostariophysi</taxon>
        <taxon>Cypriniformes</taxon>
        <taxon>Cyprinidae</taxon>
        <taxon>Labeoninae</taxon>
        <taxon>Labeonini</taxon>
        <taxon>Cirrhinus</taxon>
    </lineage>
</organism>
<proteinExistence type="predicted"/>
<feature type="non-terminal residue" evidence="6">
    <location>
        <position position="136"/>
    </location>
</feature>
<name>A0ABD0MMW5_CIRMR</name>
<evidence type="ECO:0000256" key="3">
    <source>
        <dbReference type="ARBA" id="ARBA00023180"/>
    </source>
</evidence>
<dbReference type="Pfam" id="PF21287">
    <property type="entry name" value="Kazal_CFAI"/>
    <property type="match status" value="1"/>
</dbReference>
<keyword evidence="2" id="KW-1015">Disulfide bond</keyword>
<sequence length="136" mass="15420">MSEPDTTNKTNLDLEQNPEQESEQTESRVLLSTAQETNPQGDKYPKTPKVPDEEFLASAQCLNQNYTWLSCSKVFCPPWRRCIGGQCICKMPYKCPRQQINACTLEGSVYYSMCQANAISCRSKKATFSHFSQTCK</sequence>
<keyword evidence="7" id="KW-1185">Reference proteome</keyword>
<evidence type="ECO:0000256" key="4">
    <source>
        <dbReference type="SAM" id="MobiDB-lite"/>
    </source>
</evidence>
<dbReference type="AlphaFoldDB" id="A0ABD0MMW5"/>
<dbReference type="InterPro" id="IPR036058">
    <property type="entry name" value="Kazal_dom_sf"/>
</dbReference>
<dbReference type="InterPro" id="IPR003884">
    <property type="entry name" value="FacI_MAC"/>
</dbReference>
<dbReference type="Pfam" id="PF21286">
    <property type="entry name" value="CFAI_FIMAC_N"/>
    <property type="match status" value="1"/>
</dbReference>
<feature type="compositionally biased region" description="Polar residues" evidence="4">
    <location>
        <begin position="1"/>
        <end position="15"/>
    </location>
</feature>